<dbReference type="SUPFAM" id="SSF52518">
    <property type="entry name" value="Thiamin diphosphate-binding fold (THDP-binding)"/>
    <property type="match status" value="1"/>
</dbReference>
<dbReference type="InterPro" id="IPR029061">
    <property type="entry name" value="THDP-binding"/>
</dbReference>
<proteinExistence type="predicted"/>
<keyword evidence="3" id="KW-1185">Reference proteome</keyword>
<dbReference type="KEGG" id="fwa:DCMF_17485"/>
<evidence type="ECO:0000313" key="2">
    <source>
        <dbReference type="EMBL" id="ATW26314.1"/>
    </source>
</evidence>
<gene>
    <name evidence="2" type="ORF">DCMF_17485</name>
</gene>
<protein>
    <recommendedName>
        <fullName evidence="4">Thiamine pyrophosphate enzyme TPP-binding domain-containing protein</fullName>
    </recommendedName>
</protein>
<reference evidence="2 3" key="1">
    <citation type="submission" date="2016-10" db="EMBL/GenBank/DDBJ databases">
        <title>Complete Genome Sequence of Peptococcaceae strain DCMF.</title>
        <authorList>
            <person name="Edwards R.J."/>
            <person name="Holland S.I."/>
            <person name="Deshpande N.P."/>
            <person name="Wong Y.K."/>
            <person name="Ertan H."/>
            <person name="Manefield M."/>
            <person name="Russell T.L."/>
            <person name="Lee M.J."/>
        </authorList>
    </citation>
    <scope>NUCLEOTIDE SEQUENCE [LARGE SCALE GENOMIC DNA]</scope>
    <source>
        <strain evidence="2 3">DCMF</strain>
    </source>
</reference>
<dbReference type="PANTHER" id="PTHR42897:SF2">
    <property type="entry name" value="PYRUVATE SYNTHASE SUBUNIT PORB"/>
    <property type="match status" value="1"/>
</dbReference>
<dbReference type="GO" id="GO:0016491">
    <property type="term" value="F:oxidoreductase activity"/>
    <property type="evidence" value="ECO:0007669"/>
    <property type="project" value="UniProtKB-KW"/>
</dbReference>
<evidence type="ECO:0000256" key="1">
    <source>
        <dbReference type="ARBA" id="ARBA00023002"/>
    </source>
</evidence>
<keyword evidence="1" id="KW-0560">Oxidoreductase</keyword>
<accession>A0A3G1KV46</accession>
<evidence type="ECO:0008006" key="4">
    <source>
        <dbReference type="Google" id="ProtNLM"/>
    </source>
</evidence>
<dbReference type="Gene3D" id="3.40.50.970">
    <property type="match status" value="1"/>
</dbReference>
<sequence length="97" mass="11081">MPLEIKGPAFIHVLAPCPSGWGTDTAKTVEMARMAVESGVWELAEYENGTYKVSKVIKNRKPVQEYLKGQGRYRHLPEQEIEKLQKQVDDHWANITN</sequence>
<dbReference type="PANTHER" id="PTHR42897">
    <property type="entry name" value="PYRUVATE SYNTHASE SUBUNIT PORB"/>
    <property type="match status" value="1"/>
</dbReference>
<dbReference type="InterPro" id="IPR051479">
    <property type="entry name" value="PorB-like"/>
</dbReference>
<name>A0A3G1KV46_FORW1</name>
<dbReference type="Proteomes" id="UP000323521">
    <property type="component" value="Chromosome"/>
</dbReference>
<dbReference type="EMBL" id="CP017634">
    <property type="protein sequence ID" value="ATW26314.1"/>
    <property type="molecule type" value="Genomic_DNA"/>
</dbReference>
<dbReference type="RefSeq" id="WP_148135614.1">
    <property type="nucleotide sequence ID" value="NZ_CP017634.1"/>
</dbReference>
<dbReference type="AlphaFoldDB" id="A0A3G1KV46"/>
<organism evidence="2 3">
    <name type="scientific">Formimonas warabiya</name>
    <dbReference type="NCBI Taxonomy" id="1761012"/>
    <lineage>
        <taxon>Bacteria</taxon>
        <taxon>Bacillati</taxon>
        <taxon>Bacillota</taxon>
        <taxon>Clostridia</taxon>
        <taxon>Eubacteriales</taxon>
        <taxon>Peptococcaceae</taxon>
        <taxon>Candidatus Formimonas</taxon>
    </lineage>
</organism>
<evidence type="ECO:0000313" key="3">
    <source>
        <dbReference type="Proteomes" id="UP000323521"/>
    </source>
</evidence>
<dbReference type="OrthoDB" id="9794954at2"/>